<dbReference type="Pfam" id="PF14065">
    <property type="entry name" value="Pvc16_N"/>
    <property type="match status" value="1"/>
</dbReference>
<accession>A0A221SYJ5</accession>
<gene>
    <name evidence="2" type="ORF">DFI_12420</name>
</gene>
<sequence>MIADVQDALRELLYTEARLPRDALDIRFATPTSSWVSSLTRPTLNFFLFDLHENAALRSMEFHSMPLPGQVSRTLAPRRIDLKYLVTVFFKSQVDELGRDEWNVLWRVLGALLRQEEWDTAHVPAAVRALDLDLRGVVSNAPNQTNYSLFSSLGLPVRPHLTYALTVPLDLNVTNQSPLTLERQISLGEVTGPGGPRGLQVQGAERIVRSSWRVRLPDGTPAPEALVRANGSEVGFTDATGTVHLRLPREEVRELHVLTRDGQSLSIDPGEAFVTLPSPN</sequence>
<keyword evidence="3" id="KW-1185">Reference proteome</keyword>
<evidence type="ECO:0000313" key="3">
    <source>
        <dbReference type="Proteomes" id="UP000259030"/>
    </source>
</evidence>
<dbReference type="InterPro" id="IPR025351">
    <property type="entry name" value="Pvc16_N"/>
</dbReference>
<evidence type="ECO:0000313" key="2">
    <source>
        <dbReference type="EMBL" id="ASN81690.1"/>
    </source>
</evidence>
<evidence type="ECO:0000259" key="1">
    <source>
        <dbReference type="Pfam" id="PF14065"/>
    </source>
</evidence>
<protein>
    <recommendedName>
        <fullName evidence="1">Pvc16 N-terminal domain-containing protein</fullName>
    </recommendedName>
</protein>
<dbReference type="KEGG" id="dfc:DFI_12420"/>
<name>A0A221SYJ5_9DEIO</name>
<dbReference type="RefSeq" id="WP_027463788.1">
    <property type="nucleotide sequence ID" value="NZ_CP021081.1"/>
</dbReference>
<proteinExistence type="predicted"/>
<dbReference type="Proteomes" id="UP000259030">
    <property type="component" value="Chromosome"/>
</dbReference>
<feature type="domain" description="Pvc16 N-terminal" evidence="1">
    <location>
        <begin position="4"/>
        <end position="171"/>
    </location>
</feature>
<dbReference type="STRING" id="317577.GCA_000419625_01445"/>
<dbReference type="EMBL" id="CP021081">
    <property type="protein sequence ID" value="ASN81690.1"/>
    <property type="molecule type" value="Genomic_DNA"/>
</dbReference>
<organism evidence="2 3">
    <name type="scientific">Deinococcus ficus</name>
    <dbReference type="NCBI Taxonomy" id="317577"/>
    <lineage>
        <taxon>Bacteria</taxon>
        <taxon>Thermotogati</taxon>
        <taxon>Deinococcota</taxon>
        <taxon>Deinococci</taxon>
        <taxon>Deinococcales</taxon>
        <taxon>Deinococcaceae</taxon>
        <taxon>Deinococcus</taxon>
    </lineage>
</organism>
<dbReference type="AlphaFoldDB" id="A0A221SYJ5"/>
<reference evidence="2 3" key="1">
    <citation type="submission" date="2017-05" db="EMBL/GenBank/DDBJ databases">
        <title>The complete genome sequence of Deinococcus ficus isolated from the rhizosphere of the Ficus religiosa L. in Taiwan.</title>
        <authorList>
            <person name="Wu K.-M."/>
            <person name="Liao T.-L."/>
            <person name="Liu Y.-M."/>
            <person name="Young C.-C."/>
            <person name="Tsai S.-F."/>
        </authorList>
    </citation>
    <scope>NUCLEOTIDE SEQUENCE [LARGE SCALE GENOMIC DNA]</scope>
    <source>
        <strain evidence="2 3">CC-FR2-10</strain>
    </source>
</reference>